<evidence type="ECO:0000313" key="11">
    <source>
        <dbReference type="EMBL" id="QFS45176.1"/>
    </source>
</evidence>
<comment type="similarity">
    <text evidence="8">Belongs to the exbB/tolQ family.</text>
</comment>
<keyword evidence="3" id="KW-1003">Cell membrane</keyword>
<evidence type="ECO:0000256" key="3">
    <source>
        <dbReference type="ARBA" id="ARBA00022475"/>
    </source>
</evidence>
<evidence type="ECO:0000256" key="5">
    <source>
        <dbReference type="ARBA" id="ARBA00022927"/>
    </source>
</evidence>
<accession>A0A5P8VYH9</accession>
<sequence length="220" mass="24452">MEISNLFTAGGVVMWPLLAFSLLGVALIIERIIFWVRINNRQNKVVREVLQLYRLDNVVSALDKLQKNADLPIARIFLAALELEEATPEDFRLALESEAQAEIPLLKRSQNIFETIIGLAPLLGLLGTVLGLINSFASLNIGDVGGTKTTGVTSGISEALVSTASGLVVAIFTLLFANTFRGLYQRQIAWIQEYGGQLELLYRRRYERGDNNLKFKMNPK</sequence>
<feature type="transmembrane region" description="Helical" evidence="9">
    <location>
        <begin position="12"/>
        <end position="34"/>
    </location>
</feature>
<evidence type="ECO:0000259" key="10">
    <source>
        <dbReference type="Pfam" id="PF01618"/>
    </source>
</evidence>
<keyword evidence="5 8" id="KW-0653">Protein transport</keyword>
<dbReference type="InterPro" id="IPR002898">
    <property type="entry name" value="MotA_ExbB_proton_chnl"/>
</dbReference>
<feature type="domain" description="MotA/TolQ/ExbB proton channel" evidence="10">
    <location>
        <begin position="69"/>
        <end position="191"/>
    </location>
</feature>
<proteinExistence type="inferred from homology"/>
<evidence type="ECO:0000256" key="9">
    <source>
        <dbReference type="SAM" id="Phobius"/>
    </source>
</evidence>
<dbReference type="InterPro" id="IPR050790">
    <property type="entry name" value="ExbB/TolQ_transport"/>
</dbReference>
<name>A0A5P8VYH9_9NOSO</name>
<keyword evidence="4 9" id="KW-0812">Transmembrane</keyword>
<dbReference type="Pfam" id="PF01618">
    <property type="entry name" value="MotA_ExbB"/>
    <property type="match status" value="1"/>
</dbReference>
<dbReference type="KEGG" id="nsh:GXM_02653"/>
<evidence type="ECO:0000256" key="6">
    <source>
        <dbReference type="ARBA" id="ARBA00022989"/>
    </source>
</evidence>
<organism evidence="11 12">
    <name type="scientific">Nostoc sphaeroides CCNUC1</name>
    <dbReference type="NCBI Taxonomy" id="2653204"/>
    <lineage>
        <taxon>Bacteria</taxon>
        <taxon>Bacillati</taxon>
        <taxon>Cyanobacteriota</taxon>
        <taxon>Cyanophyceae</taxon>
        <taxon>Nostocales</taxon>
        <taxon>Nostocaceae</taxon>
        <taxon>Nostoc</taxon>
    </lineage>
</organism>
<dbReference type="EMBL" id="CP045226">
    <property type="protein sequence ID" value="QFS45176.1"/>
    <property type="molecule type" value="Genomic_DNA"/>
</dbReference>
<evidence type="ECO:0000256" key="1">
    <source>
        <dbReference type="ARBA" id="ARBA00004651"/>
    </source>
</evidence>
<evidence type="ECO:0000313" key="12">
    <source>
        <dbReference type="Proteomes" id="UP000326678"/>
    </source>
</evidence>
<feature type="transmembrane region" description="Helical" evidence="9">
    <location>
        <begin position="159"/>
        <end position="177"/>
    </location>
</feature>
<evidence type="ECO:0000256" key="4">
    <source>
        <dbReference type="ARBA" id="ARBA00022692"/>
    </source>
</evidence>
<evidence type="ECO:0000256" key="2">
    <source>
        <dbReference type="ARBA" id="ARBA00022448"/>
    </source>
</evidence>
<comment type="subcellular location">
    <subcellularLocation>
        <location evidence="1">Cell membrane</location>
        <topology evidence="1">Multi-pass membrane protein</topology>
    </subcellularLocation>
    <subcellularLocation>
        <location evidence="8">Membrane</location>
        <topology evidence="8">Multi-pass membrane protein</topology>
    </subcellularLocation>
</comment>
<keyword evidence="6 9" id="KW-1133">Transmembrane helix</keyword>
<dbReference type="PANTHER" id="PTHR30625:SF15">
    <property type="entry name" value="BIOPOLYMER TRANSPORT PROTEIN EXBB"/>
    <property type="match status" value="1"/>
</dbReference>
<evidence type="ECO:0000256" key="7">
    <source>
        <dbReference type="ARBA" id="ARBA00023136"/>
    </source>
</evidence>
<dbReference type="GO" id="GO:0017038">
    <property type="term" value="P:protein import"/>
    <property type="evidence" value="ECO:0007669"/>
    <property type="project" value="TreeGrafter"/>
</dbReference>
<dbReference type="Proteomes" id="UP000326678">
    <property type="component" value="Chromosome Gxm1"/>
</dbReference>
<gene>
    <name evidence="11" type="ORF">GXM_02653</name>
</gene>
<keyword evidence="2 8" id="KW-0813">Transport</keyword>
<dbReference type="RefSeq" id="WP_118169582.1">
    <property type="nucleotide sequence ID" value="NZ_CP045226.1"/>
</dbReference>
<keyword evidence="7 9" id="KW-0472">Membrane</keyword>
<keyword evidence="12" id="KW-1185">Reference proteome</keyword>
<dbReference type="GO" id="GO:0005886">
    <property type="term" value="C:plasma membrane"/>
    <property type="evidence" value="ECO:0007669"/>
    <property type="project" value="UniProtKB-SubCell"/>
</dbReference>
<dbReference type="AlphaFoldDB" id="A0A5P8VYH9"/>
<evidence type="ECO:0000256" key="8">
    <source>
        <dbReference type="RuleBase" id="RU004057"/>
    </source>
</evidence>
<dbReference type="PANTHER" id="PTHR30625">
    <property type="entry name" value="PROTEIN TOLQ"/>
    <property type="match status" value="1"/>
</dbReference>
<feature type="transmembrane region" description="Helical" evidence="9">
    <location>
        <begin position="116"/>
        <end position="139"/>
    </location>
</feature>
<protein>
    <submittedName>
        <fullName evidence="11">ExbB, biopolymer transport protein ExbB</fullName>
    </submittedName>
</protein>
<reference evidence="11 12" key="1">
    <citation type="submission" date="2019-10" db="EMBL/GenBank/DDBJ databases">
        <title>Genomic and transcriptomic insights into the perfect genentic adaptation of a filamentous nitrogen-fixing cyanobacterium to rice fields.</title>
        <authorList>
            <person name="Chen Z."/>
        </authorList>
    </citation>
    <scope>NUCLEOTIDE SEQUENCE [LARGE SCALE GENOMIC DNA]</scope>
    <source>
        <strain evidence="11">CCNUC1</strain>
    </source>
</reference>